<accession>R8APC7</accession>
<feature type="non-terminal residue" evidence="2">
    <location>
        <position position="1"/>
    </location>
</feature>
<dbReference type="Proteomes" id="UP000014012">
    <property type="component" value="Unassembled WGS sequence"/>
</dbReference>
<dbReference type="EMBL" id="AQQO01000349">
    <property type="protein sequence ID" value="EON88186.1"/>
    <property type="molecule type" value="Genomic_DNA"/>
</dbReference>
<dbReference type="Pfam" id="PF25670">
    <property type="entry name" value="Phage_tail_C_2"/>
    <property type="match status" value="1"/>
</dbReference>
<comment type="caution">
    <text evidence="2">The sequence shown here is derived from an EMBL/GenBank/DDBJ whole genome shotgun (WGS) entry which is preliminary data.</text>
</comment>
<protein>
    <recommendedName>
        <fullName evidence="1">Phage tail protein C-terminal domain-containing protein</fullName>
    </recommendedName>
</protein>
<keyword evidence="3" id="KW-1185">Reference proteome</keyword>
<sequence length="81" mass="9224">RVYRISGSLGFATHGWYIETPADANGNKLLFVEYEQYHNGDILIKTFSPDYSTGRCMAGEPKDIPEGRWIDLRLSMPITEN</sequence>
<feature type="domain" description="Phage tail protein C-terminal" evidence="1">
    <location>
        <begin position="2"/>
        <end position="77"/>
    </location>
</feature>
<reference evidence="2 3" key="1">
    <citation type="journal article" date="2013" name="Genome Announc.">
        <title>Genome Sequence of Plesiomonas shigelloides Strain 302-73 (Serotype O1).</title>
        <authorList>
            <person name="Pique N."/>
            <person name="Aquilini E."/>
            <person name="Alioto T."/>
            <person name="Minana-Galbis D."/>
            <person name="Tomas J.M."/>
        </authorList>
    </citation>
    <scope>NUCLEOTIDE SEQUENCE [LARGE SCALE GENOMIC DNA]</scope>
    <source>
        <strain evidence="2 3">302-73</strain>
    </source>
</reference>
<name>R8APC7_PLESH</name>
<proteinExistence type="predicted"/>
<evidence type="ECO:0000259" key="1">
    <source>
        <dbReference type="Pfam" id="PF25670"/>
    </source>
</evidence>
<evidence type="ECO:0000313" key="3">
    <source>
        <dbReference type="Proteomes" id="UP000014012"/>
    </source>
</evidence>
<dbReference type="HOGENOM" id="CLU_2563847_0_0_6"/>
<dbReference type="AlphaFoldDB" id="R8APC7"/>
<dbReference type="InterPro" id="IPR058008">
    <property type="entry name" value="Gp26_C"/>
</dbReference>
<gene>
    <name evidence="2" type="ORF">PLESHI_11965</name>
</gene>
<organism evidence="2 3">
    <name type="scientific">Plesiomonas shigelloides 302-73</name>
    <dbReference type="NCBI Taxonomy" id="1315976"/>
    <lineage>
        <taxon>Bacteria</taxon>
        <taxon>Pseudomonadati</taxon>
        <taxon>Pseudomonadota</taxon>
        <taxon>Gammaproteobacteria</taxon>
        <taxon>Enterobacterales</taxon>
        <taxon>Enterobacteriaceae</taxon>
        <taxon>Plesiomonas</taxon>
    </lineage>
</organism>
<evidence type="ECO:0000313" key="2">
    <source>
        <dbReference type="EMBL" id="EON88186.1"/>
    </source>
</evidence>